<dbReference type="InterPro" id="IPR041682">
    <property type="entry name" value="AAA_14"/>
</dbReference>
<dbReference type="GO" id="GO:0005524">
    <property type="term" value="F:ATP binding"/>
    <property type="evidence" value="ECO:0007669"/>
    <property type="project" value="UniProtKB-KW"/>
</dbReference>
<dbReference type="EMBL" id="STGY01000055">
    <property type="protein sequence ID" value="THV40783.1"/>
    <property type="molecule type" value="Genomic_DNA"/>
</dbReference>
<name>A0A4S8Q8Q8_9ACTN</name>
<comment type="caution">
    <text evidence="3">The sequence shown here is derived from an EMBL/GenBank/DDBJ whole genome shotgun (WGS) entry which is preliminary data.</text>
</comment>
<dbReference type="Pfam" id="PF13635">
    <property type="entry name" value="DUF4143"/>
    <property type="match status" value="1"/>
</dbReference>
<gene>
    <name evidence="3" type="ORF">FAB82_14125</name>
</gene>
<evidence type="ECO:0000259" key="2">
    <source>
        <dbReference type="Pfam" id="PF13635"/>
    </source>
</evidence>
<dbReference type="InterPro" id="IPR025420">
    <property type="entry name" value="DUF4143"/>
</dbReference>
<evidence type="ECO:0000313" key="3">
    <source>
        <dbReference type="EMBL" id="THV40783.1"/>
    </source>
</evidence>
<proteinExistence type="predicted"/>
<protein>
    <submittedName>
        <fullName evidence="3">ATP-binding protein</fullName>
    </submittedName>
</protein>
<dbReference type="SUPFAM" id="SSF52540">
    <property type="entry name" value="P-loop containing nucleoside triphosphate hydrolases"/>
    <property type="match status" value="1"/>
</dbReference>
<reference evidence="3 4" key="2">
    <citation type="submission" date="2019-05" db="EMBL/GenBank/DDBJ databases">
        <title>Glycomyces buryatensis sp. nov.</title>
        <authorList>
            <person name="Nikitina E."/>
        </authorList>
    </citation>
    <scope>NUCLEOTIDE SEQUENCE [LARGE SCALE GENOMIC DNA]</scope>
    <source>
        <strain evidence="3 4">18</strain>
    </source>
</reference>
<dbReference type="InterPro" id="IPR027417">
    <property type="entry name" value="P-loop_NTPase"/>
</dbReference>
<feature type="domain" description="DUF4143" evidence="2">
    <location>
        <begin position="203"/>
        <end position="363"/>
    </location>
</feature>
<feature type="domain" description="AAA" evidence="1">
    <location>
        <begin position="24"/>
        <end position="135"/>
    </location>
</feature>
<dbReference type="Pfam" id="PF13173">
    <property type="entry name" value="AAA_14"/>
    <property type="match status" value="1"/>
</dbReference>
<keyword evidence="3" id="KW-0547">Nucleotide-binding</keyword>
<dbReference type="PANTHER" id="PTHR43566:SF2">
    <property type="entry name" value="DUF4143 DOMAIN-CONTAINING PROTEIN"/>
    <property type="match status" value="1"/>
</dbReference>
<dbReference type="OrthoDB" id="128089at2"/>
<sequence length="421" mass="46440">MPVTREYVARIADRLIDDLMTDFPAVLIVGPRACGKTTTARRHAQTVIQLDREAEAAVVRADPEGALDVTRPVLLDEWQVAPEVLGAVKRSVDTRPGPGAFLITGSVRSDLHAEGWPLTGRAIRVEMHGLIQREIEGAIDLDPLFDRLHADPTGALRNTTTDMALNDYLDLAIRGGYPDSVLASTATARRRWLRAYVDQVVSRDAELIDSGRDPLKLRRYLYVLCLNTAGVTAAKTLYETAGINSRTAQAYDRLIGNLLLAEEVPAWWTNRLKRLTKAPKRYISDPGIAAAVLQIDRQGLRRSADLLGRVLDTFVASQLRAEARVGESDPTLYHLRTADQHHEIDLLAEYPDGTVFAFEIKSSAAVTARDARHLAWLRDELGDRFIGGAVLHTGPRSFALGDRLIAAPIAALWSRPAERQT</sequence>
<dbReference type="AlphaFoldDB" id="A0A4S8Q8Q8"/>
<dbReference type="PANTHER" id="PTHR43566">
    <property type="entry name" value="CONSERVED PROTEIN"/>
    <property type="match status" value="1"/>
</dbReference>
<keyword evidence="4" id="KW-1185">Reference proteome</keyword>
<organism evidence="3 4">
    <name type="scientific">Glycomyces buryatensis</name>
    <dbReference type="NCBI Taxonomy" id="2570927"/>
    <lineage>
        <taxon>Bacteria</taxon>
        <taxon>Bacillati</taxon>
        <taxon>Actinomycetota</taxon>
        <taxon>Actinomycetes</taxon>
        <taxon>Glycomycetales</taxon>
        <taxon>Glycomycetaceae</taxon>
        <taxon>Glycomyces</taxon>
    </lineage>
</organism>
<keyword evidence="3" id="KW-0067">ATP-binding</keyword>
<evidence type="ECO:0000313" key="4">
    <source>
        <dbReference type="Proteomes" id="UP000308760"/>
    </source>
</evidence>
<evidence type="ECO:0000259" key="1">
    <source>
        <dbReference type="Pfam" id="PF13173"/>
    </source>
</evidence>
<accession>A0A4S8Q8Q8</accession>
<dbReference type="Proteomes" id="UP000308760">
    <property type="component" value="Unassembled WGS sequence"/>
</dbReference>
<reference evidence="4" key="1">
    <citation type="submission" date="2019-04" db="EMBL/GenBank/DDBJ databases">
        <title>Nocardioides xinjiangensis sp. nov.</title>
        <authorList>
            <person name="Liu S."/>
        </authorList>
    </citation>
    <scope>NUCLEOTIDE SEQUENCE [LARGE SCALE GENOMIC DNA]</scope>
    <source>
        <strain evidence="4">18</strain>
    </source>
</reference>